<organism evidence="1 2">
    <name type="scientific">Termitidicoccus mucosus</name>
    <dbReference type="NCBI Taxonomy" id="1184151"/>
    <lineage>
        <taxon>Bacteria</taxon>
        <taxon>Pseudomonadati</taxon>
        <taxon>Verrucomicrobiota</taxon>
        <taxon>Opitutia</taxon>
        <taxon>Opitutales</taxon>
        <taxon>Opitutaceae</taxon>
        <taxon>Termitidicoccus</taxon>
    </lineage>
</organism>
<evidence type="ECO:0000313" key="2">
    <source>
        <dbReference type="Proteomes" id="UP000078486"/>
    </source>
</evidence>
<dbReference type="OrthoDB" id="199343at2"/>
<dbReference type="AlphaFoldDB" id="A0A178IPT4"/>
<sequence>MSIEFGWWAKDAETGKFQINVSIHGGNITWSRKQGHHTQWEPYGPPTETDWDRLLDEAGRRVPRRLISPKQFEAIKRLRP</sequence>
<accession>A0A178IPT4</accession>
<dbReference type="EMBL" id="LRRQ01000014">
    <property type="protein sequence ID" value="OAM91802.1"/>
    <property type="molecule type" value="Genomic_DNA"/>
</dbReference>
<comment type="caution">
    <text evidence="1">The sequence shown here is derived from an EMBL/GenBank/DDBJ whole genome shotgun (WGS) entry which is preliminary data.</text>
</comment>
<proteinExistence type="predicted"/>
<protein>
    <submittedName>
        <fullName evidence="1">Uncharacterized protein</fullName>
    </submittedName>
</protein>
<dbReference type="Proteomes" id="UP000078486">
    <property type="component" value="Unassembled WGS sequence"/>
</dbReference>
<reference evidence="1 2" key="1">
    <citation type="submission" date="2016-01" db="EMBL/GenBank/DDBJ databases">
        <title>High potential of lignocellulose degradation of a new Verrucomicrobia species.</title>
        <authorList>
            <person name="Wang Y."/>
            <person name="Shi Y."/>
            <person name="Qiu Z."/>
            <person name="Liu S."/>
            <person name="Yang H."/>
        </authorList>
    </citation>
    <scope>NUCLEOTIDE SEQUENCE [LARGE SCALE GENOMIC DNA]</scope>
    <source>
        <strain evidence="1 2">TSB47</strain>
    </source>
</reference>
<evidence type="ECO:0000313" key="1">
    <source>
        <dbReference type="EMBL" id="OAM91802.1"/>
    </source>
</evidence>
<dbReference type="RefSeq" id="WP_068768481.1">
    <property type="nucleotide sequence ID" value="NZ_CP109796.1"/>
</dbReference>
<name>A0A178IPT4_9BACT</name>
<keyword evidence="2" id="KW-1185">Reference proteome</keyword>
<gene>
    <name evidence="1" type="ORF">AW736_01320</name>
</gene>